<keyword evidence="2" id="KW-0812">Transmembrane</keyword>
<evidence type="ECO:0008006" key="5">
    <source>
        <dbReference type="Google" id="ProtNLM"/>
    </source>
</evidence>
<protein>
    <recommendedName>
        <fullName evidence="5">DUF883 domain-containing protein</fullName>
    </recommendedName>
</protein>
<reference evidence="3" key="1">
    <citation type="submission" date="2017-08" db="EMBL/GenBank/DDBJ databases">
        <authorList>
            <person name="Imhoff J.F."/>
            <person name="Rahn T."/>
            <person name="Kuenzel S."/>
            <person name="Neulinger S.C."/>
        </authorList>
    </citation>
    <scope>NUCLEOTIDE SEQUENCE</scope>
    <source>
        <strain evidence="3">DSM 9154</strain>
    </source>
</reference>
<accession>A0A934UZA2</accession>
<feature type="region of interest" description="Disordered" evidence="1">
    <location>
        <begin position="1"/>
        <end position="32"/>
    </location>
</feature>
<evidence type="ECO:0000313" key="4">
    <source>
        <dbReference type="Proteomes" id="UP000778970"/>
    </source>
</evidence>
<feature type="compositionally biased region" description="Polar residues" evidence="1">
    <location>
        <begin position="7"/>
        <end position="27"/>
    </location>
</feature>
<sequence>MKMAEQTYANTQDTGDKNAQGNRNTGGESDILRQRLQRLQDDVEGLARDVNAIGRGQAARGREAAQETGRRLEHRARENPMATLAITLIGGLIVGLLLGERHGGSR</sequence>
<dbReference type="EMBL" id="NRRE01000011">
    <property type="protein sequence ID" value="MBK1696190.1"/>
    <property type="molecule type" value="Genomic_DNA"/>
</dbReference>
<dbReference type="Proteomes" id="UP000778970">
    <property type="component" value="Unassembled WGS sequence"/>
</dbReference>
<evidence type="ECO:0000256" key="2">
    <source>
        <dbReference type="SAM" id="Phobius"/>
    </source>
</evidence>
<feature type="transmembrane region" description="Helical" evidence="2">
    <location>
        <begin position="80"/>
        <end position="99"/>
    </location>
</feature>
<organism evidence="3 4">
    <name type="scientific">Rhodovibrio salinarum</name>
    <dbReference type="NCBI Taxonomy" id="1087"/>
    <lineage>
        <taxon>Bacteria</taxon>
        <taxon>Pseudomonadati</taxon>
        <taxon>Pseudomonadota</taxon>
        <taxon>Alphaproteobacteria</taxon>
        <taxon>Rhodospirillales</taxon>
        <taxon>Rhodovibrionaceae</taxon>
        <taxon>Rhodovibrio</taxon>
    </lineage>
</organism>
<keyword evidence="4" id="KW-1185">Reference proteome</keyword>
<reference evidence="3" key="2">
    <citation type="journal article" date="2020" name="Microorganisms">
        <title>Osmotic Adaptation and Compatible Solute Biosynthesis of Phototrophic Bacteria as Revealed from Genome Analyses.</title>
        <authorList>
            <person name="Imhoff J.F."/>
            <person name="Rahn T."/>
            <person name="Kunzel S."/>
            <person name="Keller A."/>
            <person name="Neulinger S.C."/>
        </authorList>
    </citation>
    <scope>NUCLEOTIDE SEQUENCE</scope>
    <source>
        <strain evidence="3">DSM 9154</strain>
    </source>
</reference>
<evidence type="ECO:0000256" key="1">
    <source>
        <dbReference type="SAM" id="MobiDB-lite"/>
    </source>
</evidence>
<comment type="caution">
    <text evidence="3">The sequence shown here is derived from an EMBL/GenBank/DDBJ whole genome shotgun (WGS) entry which is preliminary data.</text>
</comment>
<proteinExistence type="predicted"/>
<name>A0A934UZA2_9PROT</name>
<keyword evidence="2" id="KW-1133">Transmembrane helix</keyword>
<gene>
    <name evidence="3" type="ORF">CKO21_02895</name>
</gene>
<keyword evidence="2" id="KW-0472">Membrane</keyword>
<feature type="region of interest" description="Disordered" evidence="1">
    <location>
        <begin position="54"/>
        <end position="76"/>
    </location>
</feature>
<feature type="compositionally biased region" description="Basic and acidic residues" evidence="1">
    <location>
        <begin position="60"/>
        <end position="76"/>
    </location>
</feature>
<evidence type="ECO:0000313" key="3">
    <source>
        <dbReference type="EMBL" id="MBK1696190.1"/>
    </source>
</evidence>
<dbReference type="AlphaFoldDB" id="A0A934UZA2"/>